<keyword evidence="4" id="KW-0799">Topoisomerase</keyword>
<dbReference type="AlphaFoldDB" id="A0A6C0CY05"/>
<proteinExistence type="inferred from homology"/>
<evidence type="ECO:0000256" key="5">
    <source>
        <dbReference type="ARBA" id="ARBA00023125"/>
    </source>
</evidence>
<dbReference type="SUPFAM" id="SSF55869">
    <property type="entry name" value="DNA topoisomerase I domain"/>
    <property type="match status" value="1"/>
</dbReference>
<accession>A0A6C0CY05</accession>
<evidence type="ECO:0000313" key="8">
    <source>
        <dbReference type="EMBL" id="QHT09398.1"/>
    </source>
</evidence>
<dbReference type="GO" id="GO:0003677">
    <property type="term" value="F:DNA binding"/>
    <property type="evidence" value="ECO:0007669"/>
    <property type="project" value="UniProtKB-KW"/>
</dbReference>
<dbReference type="InterPro" id="IPR014711">
    <property type="entry name" value="TopoI_cat_a-hlx-sub_euk"/>
</dbReference>
<comment type="catalytic activity">
    <reaction evidence="1">
        <text>ATP-independent breakage of single-stranded DNA, followed by passage and rejoining.</text>
        <dbReference type="EC" id="5.6.2.1"/>
    </reaction>
</comment>
<protein>
    <recommendedName>
        <fullName evidence="3">DNA topoisomerase</fullName>
        <ecNumber evidence="3">5.6.2.1</ecNumber>
    </recommendedName>
</protein>
<keyword evidence="6" id="KW-0413">Isomerase</keyword>
<feature type="domain" description="DNA topoisomerase I catalytic core eukaryotic-type" evidence="7">
    <location>
        <begin position="75"/>
        <end position="287"/>
    </location>
</feature>
<dbReference type="EC" id="5.6.2.1" evidence="3"/>
<dbReference type="InterPro" id="IPR035447">
    <property type="entry name" value="DNA_topo_I_N_sf"/>
</dbReference>
<dbReference type="SUPFAM" id="SSF56349">
    <property type="entry name" value="DNA breaking-rejoining enzymes"/>
    <property type="match status" value="1"/>
</dbReference>
<reference evidence="8" key="1">
    <citation type="journal article" date="2020" name="Nature">
        <title>Giant virus diversity and host interactions through global metagenomics.</title>
        <authorList>
            <person name="Schulz F."/>
            <person name="Roux S."/>
            <person name="Paez-Espino D."/>
            <person name="Jungbluth S."/>
            <person name="Walsh D.A."/>
            <person name="Denef V.J."/>
            <person name="McMahon K.D."/>
            <person name="Konstantinidis K.T."/>
            <person name="Eloe-Fadrosh E.A."/>
            <person name="Kyrpides N.C."/>
            <person name="Woyke T."/>
        </authorList>
    </citation>
    <scope>NUCLEOTIDE SEQUENCE</scope>
    <source>
        <strain evidence="8">GVMAG-M-3300023110-24</strain>
    </source>
</reference>
<dbReference type="InterPro" id="IPR013500">
    <property type="entry name" value="TopoI_cat_euk"/>
</dbReference>
<evidence type="ECO:0000256" key="6">
    <source>
        <dbReference type="ARBA" id="ARBA00023235"/>
    </source>
</evidence>
<evidence type="ECO:0000256" key="2">
    <source>
        <dbReference type="ARBA" id="ARBA00006645"/>
    </source>
</evidence>
<evidence type="ECO:0000256" key="4">
    <source>
        <dbReference type="ARBA" id="ARBA00023029"/>
    </source>
</evidence>
<sequence length="301" mass="36258">MKQYFVRKKYGKSFKYYDKKGNLLPKSKVKQYLNFYIPPAYDDVKINMNKNKVLAIGYDDKSRPQYIYDHKYTMRQSKTKFKKLINFGENYEKIYKKIETDLSSKDEKTREIAMILMLIIDCNFRVGNNKYTRDNKSYGVSTLEKKHIQNKSGELIIDFVGKKGVRNKCTIKNDKIKKKLTKKKKQLKKNYDKVFSYKRNGDMFYVSANDVNEYLKKIGNYSTKYFRTWNANIEFIKESKRAKDMNECIERVADKLHHTPTICKKDYLNKKLLEFYKKNPKKFKDYFNKDINKKFIQFLKK</sequence>
<evidence type="ECO:0000256" key="1">
    <source>
        <dbReference type="ARBA" id="ARBA00000213"/>
    </source>
</evidence>
<dbReference type="Gene3D" id="3.90.15.10">
    <property type="entry name" value="Topoisomerase I, Chain A, domain 3"/>
    <property type="match status" value="1"/>
</dbReference>
<name>A0A6C0CY05_9ZZZZ</name>
<evidence type="ECO:0000259" key="7">
    <source>
        <dbReference type="Pfam" id="PF01028"/>
    </source>
</evidence>
<dbReference type="InterPro" id="IPR051062">
    <property type="entry name" value="Topoisomerase_IB"/>
</dbReference>
<evidence type="ECO:0000256" key="3">
    <source>
        <dbReference type="ARBA" id="ARBA00012891"/>
    </source>
</evidence>
<dbReference type="PRINTS" id="PR00416">
    <property type="entry name" value="EUTPISMRASEI"/>
</dbReference>
<organism evidence="8">
    <name type="scientific">viral metagenome</name>
    <dbReference type="NCBI Taxonomy" id="1070528"/>
    <lineage>
        <taxon>unclassified sequences</taxon>
        <taxon>metagenomes</taxon>
        <taxon>organismal metagenomes</taxon>
    </lineage>
</organism>
<dbReference type="GO" id="GO:0003917">
    <property type="term" value="F:DNA topoisomerase type I (single strand cut, ATP-independent) activity"/>
    <property type="evidence" value="ECO:0007669"/>
    <property type="project" value="UniProtKB-EC"/>
</dbReference>
<dbReference type="GO" id="GO:0006265">
    <property type="term" value="P:DNA topological change"/>
    <property type="evidence" value="ECO:0007669"/>
    <property type="project" value="InterPro"/>
</dbReference>
<dbReference type="PANTHER" id="PTHR10290:SF3">
    <property type="entry name" value="DNA TOPOISOMERASE 1"/>
    <property type="match status" value="1"/>
</dbReference>
<dbReference type="InterPro" id="IPR001631">
    <property type="entry name" value="TopoI"/>
</dbReference>
<dbReference type="Gene3D" id="3.30.66.10">
    <property type="entry name" value="DNA topoisomerase I domain"/>
    <property type="match status" value="1"/>
</dbReference>
<dbReference type="PANTHER" id="PTHR10290">
    <property type="entry name" value="DNA TOPOISOMERASE I"/>
    <property type="match status" value="1"/>
</dbReference>
<dbReference type="Pfam" id="PF01028">
    <property type="entry name" value="Topoisom_I"/>
    <property type="match status" value="1"/>
</dbReference>
<dbReference type="EMBL" id="MN739510">
    <property type="protein sequence ID" value="QHT09398.1"/>
    <property type="molecule type" value="Genomic_DNA"/>
</dbReference>
<comment type="similarity">
    <text evidence="2">Belongs to the type IB topoisomerase family.</text>
</comment>
<keyword evidence="5" id="KW-0238">DNA-binding</keyword>
<dbReference type="InterPro" id="IPR011010">
    <property type="entry name" value="DNA_brk_join_enz"/>
</dbReference>
<dbReference type="PROSITE" id="PS52038">
    <property type="entry name" value="TOPO_IB_2"/>
    <property type="match status" value="1"/>
</dbReference>